<evidence type="ECO:0000256" key="1">
    <source>
        <dbReference type="SAM" id="MobiDB-lite"/>
    </source>
</evidence>
<reference evidence="2 3" key="1">
    <citation type="journal article" date="2003" name="Nature">
        <title>The genome sequence of the filamentous fungus Neurospora crassa.</title>
        <authorList>
            <person name="Galagan J.E."/>
            <person name="Calvo S.E."/>
            <person name="Borkovich K.A."/>
            <person name="Selker E.U."/>
            <person name="Read N.D."/>
            <person name="Jaffe D."/>
            <person name="FitzHugh W."/>
            <person name="Ma L.J."/>
            <person name="Smirnov S."/>
            <person name="Purcell S."/>
            <person name="Rehman B."/>
            <person name="Elkins T."/>
            <person name="Engels R."/>
            <person name="Wang S."/>
            <person name="Nielsen C.B."/>
            <person name="Butler J."/>
            <person name="Endrizzi M."/>
            <person name="Qui D."/>
            <person name="Ianakiev P."/>
            <person name="Bell-Pedersen D."/>
            <person name="Nelson M.A."/>
            <person name="Werner-Washburne M."/>
            <person name="Selitrennikoff C.P."/>
            <person name="Kinsey J.A."/>
            <person name="Braun E.L."/>
            <person name="Zelter A."/>
            <person name="Schulte U."/>
            <person name="Kothe G.O."/>
            <person name="Jedd G."/>
            <person name="Mewes W."/>
            <person name="Staben C."/>
            <person name="Marcotte E."/>
            <person name="Greenberg D."/>
            <person name="Roy A."/>
            <person name="Foley K."/>
            <person name="Naylor J."/>
            <person name="Stange-Thomann N."/>
            <person name="Barrett R."/>
            <person name="Gnerre S."/>
            <person name="Kamal M."/>
            <person name="Kamvysselis M."/>
            <person name="Mauceli E."/>
            <person name="Bielke C."/>
            <person name="Rudd S."/>
            <person name="Frishman D."/>
            <person name="Krystofova S."/>
            <person name="Rasmussen C."/>
            <person name="Metzenberg R.L."/>
            <person name="Perkins D.D."/>
            <person name="Kroken S."/>
            <person name="Cogoni C."/>
            <person name="Macino G."/>
            <person name="Catcheside D."/>
            <person name="Li W."/>
            <person name="Pratt R.J."/>
            <person name="Osmani S.A."/>
            <person name="DeSouza C.P."/>
            <person name="Glass L."/>
            <person name="Orbach M.J."/>
            <person name="Berglund J.A."/>
            <person name="Voelker R."/>
            <person name="Yarden O."/>
            <person name="Plamann M."/>
            <person name="Seiler S."/>
            <person name="Dunlap J."/>
            <person name="Radford A."/>
            <person name="Aramayo R."/>
            <person name="Natvig D.O."/>
            <person name="Alex L.A."/>
            <person name="Mannhaupt G."/>
            <person name="Ebbole D.J."/>
            <person name="Freitag M."/>
            <person name="Paulsen I."/>
            <person name="Sachs M.S."/>
            <person name="Lander E.S."/>
            <person name="Nusbaum C."/>
            <person name="Birren B."/>
        </authorList>
    </citation>
    <scope>NUCLEOTIDE SEQUENCE [LARGE SCALE GENOMIC DNA]</scope>
    <source>
        <strain evidence="3">ATCC 24698 / 74-OR23-1A / CBS 708.71 / DSM 1257 / FGSC 987</strain>
    </source>
</reference>
<gene>
    <name evidence="2" type="ORF">NCU02062</name>
</gene>
<dbReference type="EMBL" id="CM002236">
    <property type="protein sequence ID" value="EAA34782.1"/>
    <property type="molecule type" value="Genomic_DNA"/>
</dbReference>
<protein>
    <submittedName>
        <fullName evidence="2">Uncharacterized protein</fullName>
    </submittedName>
</protein>
<proteinExistence type="predicted"/>
<dbReference type="RefSeq" id="XP_964018.1">
    <property type="nucleotide sequence ID" value="XM_958925.1"/>
</dbReference>
<dbReference type="PaxDb" id="5141-EFNCRP00000001131"/>
<accession>Q7SDD6</accession>
<keyword evidence="3" id="KW-1185">Reference proteome</keyword>
<dbReference type="Proteomes" id="UP000001805">
    <property type="component" value="Chromosome 1, Linkage Group I"/>
</dbReference>
<sequence>MAGPSSRKTSSQESPLAPPPSLPPEEPSSTHQPKSEPLKVKCVKCGSLDALPVQALSRLTKGAENGRREMLKIILDGTCVRDIPMCSGCFMHAKGCYAFQSRIHMVKRLTWSTKTNEDAIQVEEYLRCFDTEFARHVQRLKDADELISHVRGLEKPSTGKLPVPDSLRFEQAIKERSPQRSCPTPPKDYPVQIPDLLALKKASGSYVEALGRTGEASQQRRRITQLQNGLLDDFMRLPPIRYSQGQAATNTAVSDPIPIYCGICEWCRTILGQYASRGSPSLISDWESV</sequence>
<dbReference type="GeneID" id="3880167"/>
<organism evidence="2 3">
    <name type="scientific">Neurospora crassa (strain ATCC 24698 / 74-OR23-1A / CBS 708.71 / DSM 1257 / FGSC 987)</name>
    <dbReference type="NCBI Taxonomy" id="367110"/>
    <lineage>
        <taxon>Eukaryota</taxon>
        <taxon>Fungi</taxon>
        <taxon>Dikarya</taxon>
        <taxon>Ascomycota</taxon>
        <taxon>Pezizomycotina</taxon>
        <taxon>Sordariomycetes</taxon>
        <taxon>Sordariomycetidae</taxon>
        <taxon>Sordariales</taxon>
        <taxon>Sordariaceae</taxon>
        <taxon>Neurospora</taxon>
    </lineage>
</organism>
<dbReference type="InParanoid" id="Q7SDD6"/>
<feature type="region of interest" description="Disordered" evidence="1">
    <location>
        <begin position="1"/>
        <end position="36"/>
    </location>
</feature>
<dbReference type="KEGG" id="ncr:NCU02062"/>
<dbReference type="OrthoDB" id="4570731at2759"/>
<dbReference type="VEuPathDB" id="FungiDB:NCU02062"/>
<dbReference type="HOGENOM" id="CLU_963434_0_0_1"/>
<feature type="compositionally biased region" description="Pro residues" evidence="1">
    <location>
        <begin position="16"/>
        <end position="26"/>
    </location>
</feature>
<evidence type="ECO:0000313" key="3">
    <source>
        <dbReference type="Proteomes" id="UP000001805"/>
    </source>
</evidence>
<dbReference type="AlphaFoldDB" id="Q7SDD6"/>
<name>Q7SDD6_NEUCR</name>
<evidence type="ECO:0000313" key="2">
    <source>
        <dbReference type="EMBL" id="EAA34782.1"/>
    </source>
</evidence>